<evidence type="ECO:0000313" key="2">
    <source>
        <dbReference type="Proteomes" id="UP000216363"/>
    </source>
</evidence>
<dbReference type="AlphaFoldDB" id="A0A256GXT3"/>
<proteinExistence type="predicted"/>
<comment type="caution">
    <text evidence="1">The sequence shown here is derived from an EMBL/GenBank/DDBJ whole genome shotgun (WGS) entry which is preliminary data.</text>
</comment>
<dbReference type="Proteomes" id="UP000216363">
    <property type="component" value="Unassembled WGS sequence"/>
</dbReference>
<gene>
    <name evidence="1" type="ORF">CES86_1291</name>
</gene>
<accession>A0A256GXT3</accession>
<name>A0A256GXT3_9HYPH</name>
<reference evidence="1 2" key="1">
    <citation type="submission" date="2017-07" db="EMBL/GenBank/DDBJ databases">
        <title>Draft genome of Ochrobactrum lupini type strain LUP21.</title>
        <authorList>
            <person name="Krzyzanowska D.M."/>
            <person name="Jafra S."/>
        </authorList>
    </citation>
    <scope>NUCLEOTIDE SEQUENCE [LARGE SCALE GENOMIC DNA]</scope>
    <source>
        <strain evidence="1 2">LUP21</strain>
    </source>
</reference>
<sequence>MFCTTNSTSIAPACSNTRVAANRSPSFKGRDGFKNMMCIPPG</sequence>
<organism evidence="1 2">
    <name type="scientific">Brucella lupini</name>
    <dbReference type="NCBI Taxonomy" id="255457"/>
    <lineage>
        <taxon>Bacteria</taxon>
        <taxon>Pseudomonadati</taxon>
        <taxon>Pseudomonadota</taxon>
        <taxon>Alphaproteobacteria</taxon>
        <taxon>Hyphomicrobiales</taxon>
        <taxon>Brucellaceae</taxon>
        <taxon>Brucella/Ochrobactrum group</taxon>
        <taxon>Brucella</taxon>
    </lineage>
</organism>
<protein>
    <submittedName>
        <fullName evidence="1">Uncharacterized protein</fullName>
    </submittedName>
</protein>
<dbReference type="EMBL" id="NNRN01000039">
    <property type="protein sequence ID" value="OYR31341.1"/>
    <property type="molecule type" value="Genomic_DNA"/>
</dbReference>
<evidence type="ECO:0000313" key="1">
    <source>
        <dbReference type="EMBL" id="OYR31341.1"/>
    </source>
</evidence>